<reference evidence="1" key="1">
    <citation type="submission" date="2023-04" db="EMBL/GenBank/DDBJ databases">
        <title>Draft Genome sequencing of Naganishia species isolated from polar environments using Oxford Nanopore Technology.</title>
        <authorList>
            <person name="Leo P."/>
            <person name="Venkateswaran K."/>
        </authorList>
    </citation>
    <scope>NUCLEOTIDE SEQUENCE</scope>
    <source>
        <strain evidence="1">MNA-CCFEE 5261</strain>
    </source>
</reference>
<dbReference type="Proteomes" id="UP001241377">
    <property type="component" value="Unassembled WGS sequence"/>
</dbReference>
<accession>A0ACC2VW03</accession>
<name>A0ACC2VW03_9TREE</name>
<evidence type="ECO:0000313" key="1">
    <source>
        <dbReference type="EMBL" id="KAJ9102791.1"/>
    </source>
</evidence>
<keyword evidence="2" id="KW-1185">Reference proteome</keyword>
<sequence length="220" mass="25160">MISPKYSLTNYFYPSLASKTPPNVVNLYFDYNCPFSARLYVKLQDTVIPQLQEKHADKFQFVYVNVVQPWHPNSVLLNEFALVVGKLLREKGGENTNKLFWDVSRAIYDHKEHFYDQANVELNRNEIYKQIAKIAFSKVKLPFSENDVLDQLTFKQEPVNQIELNPGNGATTDLKYFTKYLRNVGVHVTPTVSVNGIIADSVSSGTEPNELVKVFESFLG</sequence>
<gene>
    <name evidence="1" type="ORF">QFC19_004709</name>
</gene>
<protein>
    <submittedName>
        <fullName evidence="1">Uncharacterized protein</fullName>
    </submittedName>
</protein>
<organism evidence="1 2">
    <name type="scientific">Naganishia cerealis</name>
    <dbReference type="NCBI Taxonomy" id="610337"/>
    <lineage>
        <taxon>Eukaryota</taxon>
        <taxon>Fungi</taxon>
        <taxon>Dikarya</taxon>
        <taxon>Basidiomycota</taxon>
        <taxon>Agaricomycotina</taxon>
        <taxon>Tremellomycetes</taxon>
        <taxon>Filobasidiales</taxon>
        <taxon>Filobasidiaceae</taxon>
        <taxon>Naganishia</taxon>
    </lineage>
</organism>
<proteinExistence type="predicted"/>
<evidence type="ECO:0000313" key="2">
    <source>
        <dbReference type="Proteomes" id="UP001241377"/>
    </source>
</evidence>
<dbReference type="EMBL" id="JASBWR010000050">
    <property type="protein sequence ID" value="KAJ9102791.1"/>
    <property type="molecule type" value="Genomic_DNA"/>
</dbReference>
<comment type="caution">
    <text evidence="1">The sequence shown here is derived from an EMBL/GenBank/DDBJ whole genome shotgun (WGS) entry which is preliminary data.</text>
</comment>